<keyword evidence="1" id="KW-0732">Signal</keyword>
<evidence type="ECO:0000313" key="2">
    <source>
        <dbReference type="EMBL" id="MBB4889653.1"/>
    </source>
</evidence>
<comment type="caution">
    <text evidence="2">The sequence shown here is derived from an EMBL/GenBank/DDBJ whole genome shotgun (WGS) entry which is preliminary data.</text>
</comment>
<keyword evidence="3" id="KW-1185">Reference proteome</keyword>
<evidence type="ECO:0000256" key="1">
    <source>
        <dbReference type="SAM" id="SignalP"/>
    </source>
</evidence>
<protein>
    <recommendedName>
        <fullName evidence="4">PknH-like extracellular domain-containing protein</fullName>
    </recommendedName>
</protein>
<reference evidence="2 3" key="1">
    <citation type="submission" date="2020-08" db="EMBL/GenBank/DDBJ databases">
        <title>Genomic Encyclopedia of Type Strains, Phase III (KMG-III): the genomes of soil and plant-associated and newly described type strains.</title>
        <authorList>
            <person name="Whitman W."/>
        </authorList>
    </citation>
    <scope>NUCLEOTIDE SEQUENCE [LARGE SCALE GENOMIC DNA]</scope>
    <source>
        <strain evidence="2 3">CECT 3265</strain>
    </source>
</reference>
<accession>A0A7W7PHU9</accession>
<evidence type="ECO:0008006" key="4">
    <source>
        <dbReference type="Google" id="ProtNLM"/>
    </source>
</evidence>
<dbReference type="Proteomes" id="UP000556436">
    <property type="component" value="Unassembled WGS sequence"/>
</dbReference>
<feature type="signal peptide" evidence="1">
    <location>
        <begin position="1"/>
        <end position="23"/>
    </location>
</feature>
<feature type="chain" id="PRO_5038731645" description="PknH-like extracellular domain-containing protein" evidence="1">
    <location>
        <begin position="24"/>
        <end position="205"/>
    </location>
</feature>
<dbReference type="EMBL" id="JACHJG010000014">
    <property type="protein sequence ID" value="MBB4889653.1"/>
    <property type="molecule type" value="Genomic_DNA"/>
</dbReference>
<name>A0A7W7PHU9_STRNE</name>
<dbReference type="AlphaFoldDB" id="A0A7W7PHU9"/>
<evidence type="ECO:0000313" key="3">
    <source>
        <dbReference type="Proteomes" id="UP000556436"/>
    </source>
</evidence>
<organism evidence="2 3">
    <name type="scientific">Streptomyces netropsis</name>
    <name type="common">Streptoverticillium netropsis</name>
    <dbReference type="NCBI Taxonomy" id="55404"/>
    <lineage>
        <taxon>Bacteria</taxon>
        <taxon>Bacillati</taxon>
        <taxon>Actinomycetota</taxon>
        <taxon>Actinomycetes</taxon>
        <taxon>Kitasatosporales</taxon>
        <taxon>Streptomycetaceae</taxon>
        <taxon>Streptomyces</taxon>
    </lineage>
</organism>
<proteinExistence type="predicted"/>
<gene>
    <name evidence="2" type="ORF">FHS38_005729</name>
</gene>
<sequence>MTHRVRLRRAAAIVLTVVAGAAAAVTAHPAAAAAAGPAFLDPAQLPPHPGSAWYGGPVTSGVPDPLPFCVGATLPGATSQYRDFWTEFDTNAEQITVVERDEARAKTLATLLNNAVRQCADKAEQEDPDVTAEWRDYGRIDVEEGARVHGVRTTHAWTGNDVHLFSVGRDGRTVTVVHWGQMGTFDGIPLPGFKKTTRTAVNKLY</sequence>